<dbReference type="SUPFAM" id="SSF48498">
    <property type="entry name" value="Tetracyclin repressor-like, C-terminal domain"/>
    <property type="match status" value="1"/>
</dbReference>
<keyword evidence="4" id="KW-0804">Transcription</keyword>
<dbReference type="InterPro" id="IPR050109">
    <property type="entry name" value="HTH-type_TetR-like_transc_reg"/>
</dbReference>
<protein>
    <submittedName>
        <fullName evidence="7">TetR family transcriptional regulator</fullName>
    </submittedName>
</protein>
<dbReference type="Gene3D" id="1.10.10.60">
    <property type="entry name" value="Homeodomain-like"/>
    <property type="match status" value="1"/>
</dbReference>
<dbReference type="Gene3D" id="1.10.357.10">
    <property type="entry name" value="Tetracycline Repressor, domain 2"/>
    <property type="match status" value="1"/>
</dbReference>
<proteinExistence type="predicted"/>
<accession>A0A158GMZ2</accession>
<evidence type="ECO:0000256" key="4">
    <source>
        <dbReference type="ARBA" id="ARBA00023163"/>
    </source>
</evidence>
<gene>
    <name evidence="7" type="ORF">AWB66_01854</name>
</gene>
<dbReference type="PROSITE" id="PS50977">
    <property type="entry name" value="HTH_TETR_2"/>
    <property type="match status" value="1"/>
</dbReference>
<evidence type="ECO:0000256" key="2">
    <source>
        <dbReference type="ARBA" id="ARBA00023015"/>
    </source>
</evidence>
<sequence length="236" mass="25587">MPRENEPSDRSTASTGAHEIAAQSAFPPVDFDDGPSGTILAAAREILLREHYSGLTMDRLALALGMSKKTLYVHFSSKDAMVAAIIAATGVSIRRQVTAILDGPGGFPEKLEALLRVVADHVGVMSPDFLQDLNRYAPHLFDEIQAIKERNIPTVFGRVMRLGVEQGMIRADIDVTYLAEYWLQVAKGVHDTAMLARTGLTPHAALEKALDLFFLGVLTPAARKKVGRQLPGASRA</sequence>
<dbReference type="RefSeq" id="WP_087629973.1">
    <property type="nucleotide sequence ID" value="NZ_FCNZ02000005.1"/>
</dbReference>
<dbReference type="SUPFAM" id="SSF46689">
    <property type="entry name" value="Homeodomain-like"/>
    <property type="match status" value="1"/>
</dbReference>
<dbReference type="Pfam" id="PF00440">
    <property type="entry name" value="TetR_N"/>
    <property type="match status" value="1"/>
</dbReference>
<reference evidence="7" key="1">
    <citation type="submission" date="2016-01" db="EMBL/GenBank/DDBJ databases">
        <authorList>
            <person name="Peeters Charlotte."/>
        </authorList>
    </citation>
    <scope>NUCLEOTIDE SEQUENCE</scope>
    <source>
        <strain evidence="7">LMG 22936</strain>
    </source>
</reference>
<dbReference type="PANTHER" id="PTHR30055">
    <property type="entry name" value="HTH-TYPE TRANSCRIPTIONAL REGULATOR RUTR"/>
    <property type="match status" value="1"/>
</dbReference>
<evidence type="ECO:0000256" key="5">
    <source>
        <dbReference type="PROSITE-ProRule" id="PRU00335"/>
    </source>
</evidence>
<evidence type="ECO:0000256" key="1">
    <source>
        <dbReference type="ARBA" id="ARBA00022491"/>
    </source>
</evidence>
<comment type="caution">
    <text evidence="7">The sequence shown here is derived from an EMBL/GenBank/DDBJ whole genome shotgun (WGS) entry which is preliminary data.</text>
</comment>
<dbReference type="InterPro" id="IPR009057">
    <property type="entry name" value="Homeodomain-like_sf"/>
</dbReference>
<dbReference type="InterPro" id="IPR001647">
    <property type="entry name" value="HTH_TetR"/>
</dbReference>
<dbReference type="InterPro" id="IPR036271">
    <property type="entry name" value="Tet_transcr_reg_TetR-rel_C_sf"/>
</dbReference>
<keyword evidence="2" id="KW-0805">Transcription regulation</keyword>
<dbReference type="AlphaFoldDB" id="A0A158GMZ2"/>
<dbReference type="GO" id="GO:0003700">
    <property type="term" value="F:DNA-binding transcription factor activity"/>
    <property type="evidence" value="ECO:0007669"/>
    <property type="project" value="TreeGrafter"/>
</dbReference>
<keyword evidence="1" id="KW-0678">Repressor</keyword>
<keyword evidence="3 5" id="KW-0238">DNA-binding</keyword>
<dbReference type="GO" id="GO:0000976">
    <property type="term" value="F:transcription cis-regulatory region binding"/>
    <property type="evidence" value="ECO:0007669"/>
    <property type="project" value="TreeGrafter"/>
</dbReference>
<feature type="domain" description="HTH tetR-type" evidence="6">
    <location>
        <begin position="33"/>
        <end position="93"/>
    </location>
</feature>
<dbReference type="EMBL" id="FCNZ02000005">
    <property type="protein sequence ID" value="SAL33412.1"/>
    <property type="molecule type" value="Genomic_DNA"/>
</dbReference>
<organism evidence="7 8">
    <name type="scientific">Caballeronia telluris</name>
    <dbReference type="NCBI Taxonomy" id="326475"/>
    <lineage>
        <taxon>Bacteria</taxon>
        <taxon>Pseudomonadati</taxon>
        <taxon>Pseudomonadota</taxon>
        <taxon>Betaproteobacteria</taxon>
        <taxon>Burkholderiales</taxon>
        <taxon>Burkholderiaceae</taxon>
        <taxon>Caballeronia</taxon>
    </lineage>
</organism>
<name>A0A158GMZ2_9BURK</name>
<evidence type="ECO:0000256" key="3">
    <source>
        <dbReference type="ARBA" id="ARBA00023125"/>
    </source>
</evidence>
<feature type="DNA-binding region" description="H-T-H motif" evidence="5">
    <location>
        <begin position="56"/>
        <end position="75"/>
    </location>
</feature>
<evidence type="ECO:0000313" key="8">
    <source>
        <dbReference type="Proteomes" id="UP000054717"/>
    </source>
</evidence>
<dbReference type="Proteomes" id="UP000054717">
    <property type="component" value="Unassembled WGS sequence"/>
</dbReference>
<dbReference type="PANTHER" id="PTHR30055:SF175">
    <property type="entry name" value="HTH-TYPE TRANSCRIPTIONAL REPRESSOR KSTR2"/>
    <property type="match status" value="1"/>
</dbReference>
<evidence type="ECO:0000259" key="6">
    <source>
        <dbReference type="PROSITE" id="PS50977"/>
    </source>
</evidence>
<dbReference type="PRINTS" id="PR00455">
    <property type="entry name" value="HTHTETR"/>
</dbReference>
<keyword evidence="8" id="KW-1185">Reference proteome</keyword>
<evidence type="ECO:0000313" key="7">
    <source>
        <dbReference type="EMBL" id="SAL33412.1"/>
    </source>
</evidence>
<dbReference type="STRING" id="326475.AWB66_01854"/>